<gene>
    <name evidence="3" type="ORF">MENT_LOCUS2624</name>
</gene>
<evidence type="ECO:0000313" key="4">
    <source>
        <dbReference type="Proteomes" id="UP000580250"/>
    </source>
</evidence>
<keyword evidence="2" id="KW-1133">Transmembrane helix</keyword>
<evidence type="ECO:0000313" key="3">
    <source>
        <dbReference type="EMBL" id="CAD2129520.1"/>
    </source>
</evidence>
<protein>
    <submittedName>
        <fullName evidence="3">Uncharacterized protein</fullName>
    </submittedName>
</protein>
<feature type="transmembrane region" description="Helical" evidence="2">
    <location>
        <begin position="419"/>
        <end position="437"/>
    </location>
</feature>
<dbReference type="InterPro" id="IPR045860">
    <property type="entry name" value="Snake_toxin-like_sf"/>
</dbReference>
<feature type="transmembrane region" description="Helical" evidence="2">
    <location>
        <begin position="12"/>
        <end position="36"/>
    </location>
</feature>
<name>A0A6V7TNW6_MELEN</name>
<comment type="caution">
    <text evidence="3">The sequence shown here is derived from an EMBL/GenBank/DDBJ whole genome shotgun (WGS) entry which is preliminary data.</text>
</comment>
<evidence type="ECO:0000256" key="2">
    <source>
        <dbReference type="SAM" id="Phobius"/>
    </source>
</evidence>
<keyword evidence="2" id="KW-0472">Membrane</keyword>
<feature type="compositionally biased region" description="Basic and acidic residues" evidence="1">
    <location>
        <begin position="386"/>
        <end position="398"/>
    </location>
</feature>
<dbReference type="EMBL" id="CAJEWN010000008">
    <property type="protein sequence ID" value="CAD2129520.1"/>
    <property type="molecule type" value="Genomic_DNA"/>
</dbReference>
<proteinExistence type="predicted"/>
<feature type="compositionally biased region" description="Acidic residues" evidence="1">
    <location>
        <begin position="352"/>
        <end position="385"/>
    </location>
</feature>
<dbReference type="OrthoDB" id="5828794at2759"/>
<feature type="compositionally biased region" description="Basic residues" evidence="1">
    <location>
        <begin position="333"/>
        <end position="345"/>
    </location>
</feature>
<organism evidence="3 4">
    <name type="scientific">Meloidogyne enterolobii</name>
    <name type="common">Root-knot nematode worm</name>
    <name type="synonym">Meloidogyne mayaguensis</name>
    <dbReference type="NCBI Taxonomy" id="390850"/>
    <lineage>
        <taxon>Eukaryota</taxon>
        <taxon>Metazoa</taxon>
        <taxon>Ecdysozoa</taxon>
        <taxon>Nematoda</taxon>
        <taxon>Chromadorea</taxon>
        <taxon>Rhabditida</taxon>
        <taxon>Tylenchina</taxon>
        <taxon>Tylenchomorpha</taxon>
        <taxon>Tylenchoidea</taxon>
        <taxon>Meloidogynidae</taxon>
        <taxon>Meloidogyninae</taxon>
        <taxon>Meloidogyne</taxon>
    </lineage>
</organism>
<reference evidence="3 4" key="1">
    <citation type="submission" date="2020-08" db="EMBL/GenBank/DDBJ databases">
        <authorList>
            <person name="Koutsovoulos G."/>
            <person name="Danchin GJ E."/>
        </authorList>
    </citation>
    <scope>NUCLEOTIDE SEQUENCE [LARGE SCALE GENOMIC DNA]</scope>
</reference>
<dbReference type="AlphaFoldDB" id="A0A6V7TNW6"/>
<dbReference type="Gene3D" id="2.10.60.10">
    <property type="entry name" value="CD59"/>
    <property type="match status" value="1"/>
</dbReference>
<dbReference type="Proteomes" id="UP000580250">
    <property type="component" value="Unassembled WGS sequence"/>
</dbReference>
<accession>A0A6V7TNW6</accession>
<keyword evidence="2" id="KW-0812">Transmembrane</keyword>
<sequence length="457" mass="51474">MISIIVYNNRHHFTSFYCLFNYLLQIIPFLLIINLIPNGSLALTCFDCVGRDCIGSKCKGDYCMISRYEPRWGTSVWGEPVIVKGCLGGKMIRSDLRSHCEVVGDGEGEEELSADKPFACFCKNRDYCNKNSVAEKLETEKVPLYTCVCKGDHCRDKTKCVGELCTYVVNHKTGVTEQGCVNASVPLIERRSAGACTIPPITGAMHRSVSKLPDELLYTESCVCEGKNCNAKKPKIRVPERSRCEAMVHVDVMGHNMTSKSNAKCTGEFCFKVEIRSEIGNMKEYRSMGCASFVDKSVLPEELSPTGCASFSSEKLFVEACFRTFDKEAVARHKARSKGRKKTKSRSSEEKISEEEEEENNKDEMKEDDWDKEEEEEKEEKENEENEGKEGAKEEKAQHYIIEKPTFGPELNESTNSTLISVFVLLILLILLSGVVWKFQLHKRLFRASYDTVAGGT</sequence>
<evidence type="ECO:0000256" key="1">
    <source>
        <dbReference type="SAM" id="MobiDB-lite"/>
    </source>
</evidence>
<feature type="region of interest" description="Disordered" evidence="1">
    <location>
        <begin position="333"/>
        <end position="398"/>
    </location>
</feature>